<dbReference type="RefSeq" id="WP_420039252.1">
    <property type="nucleotide sequence ID" value="NZ_CP128986.1"/>
</dbReference>
<dbReference type="InterPro" id="IPR003675">
    <property type="entry name" value="Rce1/LyrA-like_dom"/>
</dbReference>
<feature type="domain" description="CAAX prenyl protease 2/Lysostaphin resistance protein A-like" evidence="2">
    <location>
        <begin position="119"/>
        <end position="234"/>
    </location>
</feature>
<protein>
    <recommendedName>
        <fullName evidence="2">CAAX prenyl protease 2/Lysostaphin resistance protein A-like domain-containing protein</fullName>
    </recommendedName>
</protein>
<dbReference type="AlphaFoldDB" id="A0AA97CX62"/>
<feature type="transmembrane region" description="Helical" evidence="1">
    <location>
        <begin position="196"/>
        <end position="215"/>
    </location>
</feature>
<keyword evidence="1" id="KW-0812">Transmembrane</keyword>
<organism evidence="3">
    <name type="scientific">Gordonia sp. MP11Mi</name>
    <dbReference type="NCBI Taxonomy" id="3022769"/>
    <lineage>
        <taxon>Bacteria</taxon>
        <taxon>Bacillati</taxon>
        <taxon>Actinomycetota</taxon>
        <taxon>Actinomycetes</taxon>
        <taxon>Mycobacteriales</taxon>
        <taxon>Gordoniaceae</taxon>
        <taxon>Gordonia</taxon>
    </lineage>
</organism>
<dbReference type="PIRSF" id="PIRSF026622">
    <property type="entry name" value="Proteas_026622"/>
    <property type="match status" value="1"/>
</dbReference>
<dbReference type="GO" id="GO:0080120">
    <property type="term" value="P:CAAX-box protein maturation"/>
    <property type="evidence" value="ECO:0007669"/>
    <property type="project" value="UniProtKB-ARBA"/>
</dbReference>
<feature type="transmembrane region" description="Helical" evidence="1">
    <location>
        <begin position="44"/>
        <end position="63"/>
    </location>
</feature>
<name>A0AA97CX62_9ACTN</name>
<evidence type="ECO:0000259" key="2">
    <source>
        <dbReference type="Pfam" id="PF02517"/>
    </source>
</evidence>
<dbReference type="Pfam" id="PF02517">
    <property type="entry name" value="Rce1-like"/>
    <property type="match status" value="1"/>
</dbReference>
<feature type="transmembrane region" description="Helical" evidence="1">
    <location>
        <begin position="84"/>
        <end position="105"/>
    </location>
</feature>
<accession>A0AA97CX62</accession>
<keyword evidence="1" id="KW-0472">Membrane</keyword>
<dbReference type="GO" id="GO:0004175">
    <property type="term" value="F:endopeptidase activity"/>
    <property type="evidence" value="ECO:0007669"/>
    <property type="project" value="UniProtKB-ARBA"/>
</dbReference>
<gene>
    <name evidence="3" type="ORF">MP11Mi_25300</name>
</gene>
<dbReference type="InterPro" id="IPR015837">
    <property type="entry name" value="UCP026622_CAAX_protease"/>
</dbReference>
<evidence type="ECO:0000256" key="1">
    <source>
        <dbReference type="SAM" id="Phobius"/>
    </source>
</evidence>
<keyword evidence="1" id="KW-1133">Transmembrane helix</keyword>
<feature type="transmembrane region" description="Helical" evidence="1">
    <location>
        <begin position="222"/>
        <end position="244"/>
    </location>
</feature>
<feature type="transmembrane region" description="Helical" evidence="1">
    <location>
        <begin position="117"/>
        <end position="134"/>
    </location>
</feature>
<reference evidence="3" key="1">
    <citation type="submission" date="2023-06" db="EMBL/GenBank/DDBJ databases">
        <title>Gordonia sp. nov. and Pseudochrobactrum sp. nov., two species isolated from the burying beetle Nicrophorus vespilloides.</title>
        <authorList>
            <person name="Poehlein A."/>
            <person name="Guzman J."/>
            <person name="Daniel R."/>
            <person name="Vilcinskas A."/>
        </authorList>
    </citation>
    <scope>NUCLEOTIDE SEQUENCE</scope>
    <source>
        <strain evidence="3">MP11Mi</strain>
    </source>
</reference>
<evidence type="ECO:0000313" key="3">
    <source>
        <dbReference type="EMBL" id="WOC13429.1"/>
    </source>
</evidence>
<feature type="transmembrane region" description="Helical" evidence="1">
    <location>
        <begin position="154"/>
        <end position="176"/>
    </location>
</feature>
<sequence length="247" mass="26042">MTHVPPTRSGSHLVRRRVRYYYLLVALIVAMFAAETVMHYTHYTWSRAIVTITALVAVSLGLGSGLRADDLGLSTDTWARGARWAAVIVVVVVVAVAVALTIPPVRELFHNAAYRDLPWALCSAFILIPLQTVIPEELLFRGVVTGALLRRHSVGITIAAQAVLFGLWHVVSSLGLSDANDGIGDVVGSGATGQALGVFGAVSFTGASGAVFGWLRVKTGSLLPCFALHWAANGAGAVAAAFAWKLG</sequence>
<dbReference type="EMBL" id="CP128986">
    <property type="protein sequence ID" value="WOC13429.1"/>
    <property type="molecule type" value="Genomic_DNA"/>
</dbReference>
<proteinExistence type="predicted"/>
<feature type="transmembrane region" description="Helical" evidence="1">
    <location>
        <begin position="20"/>
        <end position="38"/>
    </location>
</feature>